<evidence type="ECO:0000313" key="2">
    <source>
        <dbReference type="Proteomes" id="UP000287651"/>
    </source>
</evidence>
<accession>A0A426X3V7</accession>
<dbReference type="Proteomes" id="UP000287651">
    <property type="component" value="Unassembled WGS sequence"/>
</dbReference>
<evidence type="ECO:0000313" key="1">
    <source>
        <dbReference type="EMBL" id="RRT34167.1"/>
    </source>
</evidence>
<dbReference type="AlphaFoldDB" id="A0A426X3V7"/>
<organism evidence="1 2">
    <name type="scientific">Ensete ventricosum</name>
    <name type="common">Abyssinian banana</name>
    <name type="synonym">Musa ensete</name>
    <dbReference type="NCBI Taxonomy" id="4639"/>
    <lineage>
        <taxon>Eukaryota</taxon>
        <taxon>Viridiplantae</taxon>
        <taxon>Streptophyta</taxon>
        <taxon>Embryophyta</taxon>
        <taxon>Tracheophyta</taxon>
        <taxon>Spermatophyta</taxon>
        <taxon>Magnoliopsida</taxon>
        <taxon>Liliopsida</taxon>
        <taxon>Zingiberales</taxon>
        <taxon>Musaceae</taxon>
        <taxon>Ensete</taxon>
    </lineage>
</organism>
<comment type="caution">
    <text evidence="1">The sequence shown here is derived from an EMBL/GenBank/DDBJ whole genome shotgun (WGS) entry which is preliminary data.</text>
</comment>
<feature type="non-terminal residue" evidence="1">
    <location>
        <position position="1"/>
    </location>
</feature>
<sequence>CGRKGALQPVAPASAALVGCCPYERCRPPLQAIAPASGTGLPCGVALAAASRPLVEGLGYDLAVGGRPCIGAGRGWRPLLLATFAMKTQQECIERFYMIQSHHTQFKINLSHENLGSDTTVGKPQWEHHMYSGNRNKNWFPMQIKSPCKRFGSQKKS</sequence>
<dbReference type="EMBL" id="AMZH03027405">
    <property type="protein sequence ID" value="RRT34167.1"/>
    <property type="molecule type" value="Genomic_DNA"/>
</dbReference>
<protein>
    <submittedName>
        <fullName evidence="1">Uncharacterized protein</fullName>
    </submittedName>
</protein>
<name>A0A426X3V7_ENSVE</name>
<reference evidence="1 2" key="1">
    <citation type="journal article" date="2014" name="Agronomy (Basel)">
        <title>A Draft Genome Sequence for Ensete ventricosum, the Drought-Tolerant Tree Against Hunger.</title>
        <authorList>
            <person name="Harrison J."/>
            <person name="Moore K.A."/>
            <person name="Paszkiewicz K."/>
            <person name="Jones T."/>
            <person name="Grant M."/>
            <person name="Ambacheew D."/>
            <person name="Muzemil S."/>
            <person name="Studholme D.J."/>
        </authorList>
    </citation>
    <scope>NUCLEOTIDE SEQUENCE [LARGE SCALE GENOMIC DNA]</scope>
</reference>
<gene>
    <name evidence="1" type="ORF">B296_00053582</name>
</gene>
<proteinExistence type="predicted"/>